<evidence type="ECO:0000313" key="3">
    <source>
        <dbReference type="Proteomes" id="UP000255355"/>
    </source>
</evidence>
<name>A0A370HCC7_9NOCA</name>
<accession>A0A370HCC7</accession>
<dbReference type="AlphaFoldDB" id="A0A370HCC7"/>
<comment type="caution">
    <text evidence="2">The sequence shown here is derived from an EMBL/GenBank/DDBJ whole genome shotgun (WGS) entry which is preliminary data.</text>
</comment>
<organism evidence="2 3">
    <name type="scientific">Nocardia mexicana</name>
    <dbReference type="NCBI Taxonomy" id="279262"/>
    <lineage>
        <taxon>Bacteria</taxon>
        <taxon>Bacillati</taxon>
        <taxon>Actinomycetota</taxon>
        <taxon>Actinomycetes</taxon>
        <taxon>Mycobacteriales</taxon>
        <taxon>Nocardiaceae</taxon>
        <taxon>Nocardia</taxon>
    </lineage>
</organism>
<evidence type="ECO:0000256" key="1">
    <source>
        <dbReference type="SAM" id="MobiDB-lite"/>
    </source>
</evidence>
<protein>
    <submittedName>
        <fullName evidence="2">Uncharacterized protein</fullName>
    </submittedName>
</protein>
<dbReference type="Proteomes" id="UP000255355">
    <property type="component" value="Unassembled WGS sequence"/>
</dbReference>
<evidence type="ECO:0000313" key="2">
    <source>
        <dbReference type="EMBL" id="RDI54025.1"/>
    </source>
</evidence>
<gene>
    <name evidence="2" type="ORF">DFR68_102146</name>
</gene>
<keyword evidence="3" id="KW-1185">Reference proteome</keyword>
<sequence>MVDGTSEAVQARQNREADSRMRRKVIQHALEGGPLMRAGGGCAELDEFPHNRQPMFGSYPLASLTLLGDGC</sequence>
<feature type="region of interest" description="Disordered" evidence="1">
    <location>
        <begin position="1"/>
        <end position="21"/>
    </location>
</feature>
<dbReference type="EMBL" id="QQAZ01000002">
    <property type="protein sequence ID" value="RDI54025.1"/>
    <property type="molecule type" value="Genomic_DNA"/>
</dbReference>
<proteinExistence type="predicted"/>
<reference evidence="2 3" key="1">
    <citation type="submission" date="2018-07" db="EMBL/GenBank/DDBJ databases">
        <title>Genomic Encyclopedia of Type Strains, Phase IV (KMG-IV): sequencing the most valuable type-strain genomes for metagenomic binning, comparative biology and taxonomic classification.</title>
        <authorList>
            <person name="Goeker M."/>
        </authorList>
    </citation>
    <scope>NUCLEOTIDE SEQUENCE [LARGE SCALE GENOMIC DNA]</scope>
    <source>
        <strain evidence="2 3">DSM 44952</strain>
    </source>
</reference>